<dbReference type="PANTHER" id="PTHR37017">
    <property type="entry name" value="AB HYDROLASE-1 DOMAIN-CONTAINING PROTEIN-RELATED"/>
    <property type="match status" value="1"/>
</dbReference>
<sequence>MSVSRRFRRSRLAVVLAVLFAVVTVVSPATAVQRSAAKPGAPKPTIVLVHGAFADASGWSGVIERLQRRGYQVIAPANPLRDLSDDADYVSSVLSTISGPVVLVGHSYGGAVVTNAAREHPNVKALVYVAAFALDEGETVFGIVGSFPGSELAANILPRAFPGGIDAYVNPSAFHRVFAGDLPAKTANVLAASQRPATLASGEEPSGSPAWSEIPSWYLIAGKDKVIPPSAQRFMADRADARTRTVNSSHVAMISHPDAVTTLILDAAR</sequence>
<dbReference type="EMBL" id="FMZE01000004">
    <property type="protein sequence ID" value="SDC82651.1"/>
    <property type="molecule type" value="Genomic_DNA"/>
</dbReference>
<evidence type="ECO:0000313" key="2">
    <source>
        <dbReference type="Proteomes" id="UP000199494"/>
    </source>
</evidence>
<dbReference type="InterPro" id="IPR052897">
    <property type="entry name" value="Sec-Metab_Biosynth_Hydrolase"/>
</dbReference>
<proteinExistence type="predicted"/>
<dbReference type="GO" id="GO:0003824">
    <property type="term" value="F:catalytic activity"/>
    <property type="evidence" value="ECO:0007669"/>
    <property type="project" value="UniProtKB-ARBA"/>
</dbReference>
<organism evidence="1 2">
    <name type="scientific">Prauserella marina</name>
    <dbReference type="NCBI Taxonomy" id="530584"/>
    <lineage>
        <taxon>Bacteria</taxon>
        <taxon>Bacillati</taxon>
        <taxon>Actinomycetota</taxon>
        <taxon>Actinomycetes</taxon>
        <taxon>Pseudonocardiales</taxon>
        <taxon>Pseudonocardiaceae</taxon>
        <taxon>Prauserella</taxon>
    </lineage>
</organism>
<dbReference type="Gene3D" id="3.40.50.1820">
    <property type="entry name" value="alpha/beta hydrolase"/>
    <property type="match status" value="1"/>
</dbReference>
<keyword evidence="2" id="KW-1185">Reference proteome</keyword>
<dbReference type="RefSeq" id="WP_091802651.1">
    <property type="nucleotide sequence ID" value="NZ_CP016353.1"/>
</dbReference>
<dbReference type="SUPFAM" id="SSF53474">
    <property type="entry name" value="alpha/beta-Hydrolases"/>
    <property type="match status" value="1"/>
</dbReference>
<name>A0A222VX25_9PSEU</name>
<dbReference type="PANTHER" id="PTHR37017:SF11">
    <property type="entry name" value="ESTERASE_LIPASE_THIOESTERASE DOMAIN-CONTAINING PROTEIN"/>
    <property type="match status" value="1"/>
</dbReference>
<dbReference type="KEGG" id="pmad:BAY61_29590"/>
<dbReference type="AlphaFoldDB" id="A0A222VX25"/>
<dbReference type="Pfam" id="PF12697">
    <property type="entry name" value="Abhydrolase_6"/>
    <property type="match status" value="1"/>
</dbReference>
<dbReference type="OrthoDB" id="9814966at2"/>
<accession>A0A222VX25</accession>
<dbReference type="STRING" id="530584.SAMN05421630_10417"/>
<dbReference type="InterPro" id="IPR000073">
    <property type="entry name" value="AB_hydrolase_1"/>
</dbReference>
<dbReference type="InterPro" id="IPR029058">
    <property type="entry name" value="AB_hydrolase_fold"/>
</dbReference>
<dbReference type="Proteomes" id="UP000199494">
    <property type="component" value="Unassembled WGS sequence"/>
</dbReference>
<protein>
    <submittedName>
        <fullName evidence="1">Pimeloyl-ACP methyl ester carboxylesterase</fullName>
    </submittedName>
</protein>
<evidence type="ECO:0000313" key="1">
    <source>
        <dbReference type="EMBL" id="SDC82651.1"/>
    </source>
</evidence>
<reference evidence="1 2" key="1">
    <citation type="submission" date="2016-10" db="EMBL/GenBank/DDBJ databases">
        <authorList>
            <person name="de Groot N.N."/>
        </authorList>
    </citation>
    <scope>NUCLEOTIDE SEQUENCE [LARGE SCALE GENOMIC DNA]</scope>
    <source>
        <strain evidence="1 2">CGMCC 4.5506</strain>
    </source>
</reference>
<gene>
    <name evidence="1" type="ORF">SAMN05421630_10417</name>
</gene>